<dbReference type="GO" id="GO:0003723">
    <property type="term" value="F:RNA binding"/>
    <property type="evidence" value="ECO:0007669"/>
    <property type="project" value="UniProtKB-UniRule"/>
</dbReference>
<dbReference type="FunFam" id="3.30.70.330:FF:000482">
    <property type="entry name" value="SUPpressor"/>
    <property type="match status" value="1"/>
</dbReference>
<accession>A0ABD6EEF8</accession>
<dbReference type="PANTHER" id="PTHR24012">
    <property type="entry name" value="RNA BINDING PROTEIN"/>
    <property type="match status" value="1"/>
</dbReference>
<protein>
    <recommendedName>
        <fullName evidence="4">Protein alan shepard</fullName>
    </recommendedName>
</protein>
<feature type="domain" description="RRM" evidence="7">
    <location>
        <begin position="169"/>
        <end position="249"/>
    </location>
</feature>
<dbReference type="AlphaFoldDB" id="A0ABD6EEF8"/>
<dbReference type="InterPro" id="IPR000504">
    <property type="entry name" value="RRM_dom"/>
</dbReference>
<dbReference type="EMBL" id="JBGFUD010002805">
    <property type="protein sequence ID" value="MFH4978036.1"/>
    <property type="molecule type" value="Genomic_DNA"/>
</dbReference>
<keyword evidence="9" id="KW-1185">Reference proteome</keyword>
<evidence type="ECO:0000256" key="1">
    <source>
        <dbReference type="ARBA" id="ARBA00022737"/>
    </source>
</evidence>
<name>A0ABD6EEF8_9BILA</name>
<evidence type="ECO:0000313" key="9">
    <source>
        <dbReference type="Proteomes" id="UP001608902"/>
    </source>
</evidence>
<evidence type="ECO:0000256" key="6">
    <source>
        <dbReference type="SAM" id="MobiDB-lite"/>
    </source>
</evidence>
<organism evidence="8 9">
    <name type="scientific">Gnathostoma spinigerum</name>
    <dbReference type="NCBI Taxonomy" id="75299"/>
    <lineage>
        <taxon>Eukaryota</taxon>
        <taxon>Metazoa</taxon>
        <taxon>Ecdysozoa</taxon>
        <taxon>Nematoda</taxon>
        <taxon>Chromadorea</taxon>
        <taxon>Rhabditida</taxon>
        <taxon>Spirurina</taxon>
        <taxon>Gnathostomatomorpha</taxon>
        <taxon>Gnathostomatoidea</taxon>
        <taxon>Gnathostomatidae</taxon>
        <taxon>Gnathostoma</taxon>
    </lineage>
</organism>
<dbReference type="CDD" id="cd12244">
    <property type="entry name" value="RRM2_MSSP"/>
    <property type="match status" value="1"/>
</dbReference>
<dbReference type="Pfam" id="PF00076">
    <property type="entry name" value="RRM_1"/>
    <property type="match status" value="2"/>
</dbReference>
<dbReference type="SUPFAM" id="SSF54928">
    <property type="entry name" value="RNA-binding domain, RBD"/>
    <property type="match status" value="2"/>
</dbReference>
<dbReference type="CDD" id="cd12243">
    <property type="entry name" value="RRM1_MSSP"/>
    <property type="match status" value="1"/>
</dbReference>
<evidence type="ECO:0000259" key="7">
    <source>
        <dbReference type="PROSITE" id="PS50102"/>
    </source>
</evidence>
<evidence type="ECO:0000256" key="5">
    <source>
        <dbReference type="PROSITE-ProRule" id="PRU00176"/>
    </source>
</evidence>
<evidence type="ECO:0000256" key="2">
    <source>
        <dbReference type="ARBA" id="ARBA00022884"/>
    </source>
</evidence>
<evidence type="ECO:0000313" key="8">
    <source>
        <dbReference type="EMBL" id="MFH4978036.1"/>
    </source>
</evidence>
<dbReference type="Proteomes" id="UP001608902">
    <property type="component" value="Unassembled WGS sequence"/>
</dbReference>
<dbReference type="PRINTS" id="PR00961">
    <property type="entry name" value="HUDSXLRNA"/>
</dbReference>
<comment type="caution">
    <text evidence="8">The sequence shown here is derived from an EMBL/GenBank/DDBJ whole genome shotgun (WGS) entry which is preliminary data.</text>
</comment>
<proteinExistence type="predicted"/>
<evidence type="ECO:0000256" key="3">
    <source>
        <dbReference type="ARBA" id="ARBA00037469"/>
    </source>
</evidence>
<dbReference type="InterPro" id="IPR002343">
    <property type="entry name" value="Hud_Sxl_RNA"/>
</dbReference>
<keyword evidence="1" id="KW-0677">Repeat</keyword>
<comment type="function">
    <text evidence="3">Has a role in the perception of gravity.</text>
</comment>
<dbReference type="SMART" id="SM00360">
    <property type="entry name" value="RRM"/>
    <property type="match status" value="2"/>
</dbReference>
<dbReference type="InterPro" id="IPR035979">
    <property type="entry name" value="RBD_domain_sf"/>
</dbReference>
<feature type="domain" description="RRM" evidence="7">
    <location>
        <begin position="85"/>
        <end position="164"/>
    </location>
</feature>
<dbReference type="InterPro" id="IPR012677">
    <property type="entry name" value="Nucleotide-bd_a/b_plait_sf"/>
</dbReference>
<sequence>MSPGVLGQSVPAYQQNAQNTNYVYTGPPYARTQQSFGSYAVNSCNGHGKQEGSSAAYRSAVRGPIATSHRNNNASPHTDAPLSSTNVYIRGLDSTTTDEHLRQKCGQYGAILSTKAIMDKTTGQCKGYGFVDFENSESAQRAVEGLNQDGKYQAQMAKVSAAQQEQDPTNLYFANLPADFTEADLHKTLERFGMVISTRILKNADGTSRGVGFARMDNKELCDHIIRELNGKSITASSSQPLLVKFADSGKKAKSRSIPITSVYPSVPHVEMQQFYGNPQYEQLNGSYLRSSPGFPYLIQAPSQYVLNAQPQYPHIISGYAPDNTQLNSLSSQMHGLSLQASNATASGAAADVNGGAAGVSGIASNPSATAMSHMAVHPPYPYPFYQYQMQYGVQAVDPTLGTMTVVTSATPPSGYIPSAEMVVHADTAAPIYGNQPPPSLKNMPPSVTAATPT</sequence>
<dbReference type="PROSITE" id="PS50102">
    <property type="entry name" value="RRM"/>
    <property type="match status" value="2"/>
</dbReference>
<dbReference type="Gene3D" id="3.30.70.330">
    <property type="match status" value="2"/>
</dbReference>
<evidence type="ECO:0000256" key="4">
    <source>
        <dbReference type="ARBA" id="ARBA00039536"/>
    </source>
</evidence>
<keyword evidence="2 5" id="KW-0694">RNA-binding</keyword>
<feature type="region of interest" description="Disordered" evidence="6">
    <location>
        <begin position="435"/>
        <end position="454"/>
    </location>
</feature>
<gene>
    <name evidence="8" type="ORF">AB6A40_004745</name>
</gene>
<reference evidence="8 9" key="1">
    <citation type="submission" date="2024-08" db="EMBL/GenBank/DDBJ databases">
        <title>Gnathostoma spinigerum genome.</title>
        <authorList>
            <person name="Gonzalez-Bertolin B."/>
            <person name="Monzon S."/>
            <person name="Zaballos A."/>
            <person name="Jimenez P."/>
            <person name="Dekumyoy P."/>
            <person name="Varona S."/>
            <person name="Cuesta I."/>
            <person name="Sumanam S."/>
            <person name="Adisakwattana P."/>
            <person name="Gasser R.B."/>
            <person name="Hernandez-Gonzalez A."/>
            <person name="Young N.D."/>
            <person name="Perteguer M.J."/>
        </authorList>
    </citation>
    <scope>NUCLEOTIDE SEQUENCE [LARGE SCALE GENOMIC DNA]</scope>
    <source>
        <strain evidence="8">AL3</strain>
        <tissue evidence="8">Liver</tissue>
    </source>
</reference>